<dbReference type="RefSeq" id="XP_051790344.1">
    <property type="nucleotide sequence ID" value="XM_051934384.1"/>
</dbReference>
<gene>
    <name evidence="18" type="primary">LOC114644623</name>
</gene>
<dbReference type="GO" id="GO:0032190">
    <property type="term" value="F:acrosin binding"/>
    <property type="evidence" value="ECO:0007669"/>
    <property type="project" value="TreeGrafter"/>
</dbReference>
<dbReference type="InterPro" id="IPR000519">
    <property type="entry name" value="P_trefoil_dom"/>
</dbReference>
<feature type="chain" id="PRO_5034321510" evidence="15">
    <location>
        <begin position="29"/>
        <end position="528"/>
    </location>
</feature>
<dbReference type="CDD" id="cd00111">
    <property type="entry name" value="Trefoil"/>
    <property type="match status" value="1"/>
</dbReference>
<evidence type="ECO:0000256" key="15">
    <source>
        <dbReference type="SAM" id="SignalP"/>
    </source>
</evidence>
<evidence type="ECO:0000256" key="1">
    <source>
        <dbReference type="ARBA" id="ARBA00004251"/>
    </source>
</evidence>
<dbReference type="PROSITE" id="PS51448">
    <property type="entry name" value="P_TREFOIL_2"/>
    <property type="match status" value="1"/>
</dbReference>
<evidence type="ECO:0000256" key="14">
    <source>
        <dbReference type="SAM" id="MobiDB-lite"/>
    </source>
</evidence>
<dbReference type="Gene3D" id="2.60.40.3210">
    <property type="entry name" value="Zona pellucida, ZP-N domain"/>
    <property type="match status" value="1"/>
</dbReference>
<name>A0A8C4SAB3_ERPCA</name>
<dbReference type="Gene3D" id="4.10.110.10">
    <property type="entry name" value="Spasmolytic Protein, domain 1"/>
    <property type="match status" value="1"/>
</dbReference>
<evidence type="ECO:0000256" key="6">
    <source>
        <dbReference type="ARBA" id="ARBA00022692"/>
    </source>
</evidence>
<dbReference type="Pfam" id="PF00100">
    <property type="entry name" value="Zona_pellucida"/>
    <property type="match status" value="1"/>
</dbReference>
<dbReference type="PANTHER" id="PTHR23343">
    <property type="entry name" value="ZONA PELLUCIDA SPERM-BINDING PROTEIN"/>
    <property type="match status" value="1"/>
</dbReference>
<reference evidence="18" key="1">
    <citation type="submission" date="2021-06" db="EMBL/GenBank/DDBJ databases">
        <authorList>
            <consortium name="Wellcome Sanger Institute Data Sharing"/>
        </authorList>
    </citation>
    <scope>NUCLEOTIDE SEQUENCE [LARGE SCALE GENOMIC DNA]</scope>
</reference>
<dbReference type="Ensembl" id="ENSECRT00000013988.1">
    <property type="protein sequence ID" value="ENSECRP00000013751.1"/>
    <property type="gene ID" value="ENSECRG00000009174.1"/>
</dbReference>
<evidence type="ECO:0000259" key="17">
    <source>
        <dbReference type="PROSITE" id="PS51448"/>
    </source>
</evidence>
<dbReference type="InterPro" id="IPR051148">
    <property type="entry name" value="Zona_Pellucida_Domain_gp"/>
</dbReference>
<feature type="domain" description="P-type" evidence="17">
    <location>
        <begin position="206"/>
        <end position="246"/>
    </location>
</feature>
<sequence>MLWEKLALPPGLPLACLLLASAAFLAMSADRPPVTNETGVSARWSPDTRKESSRHDAGSSSPGLKSLLSLAWHSATNLRRLNNLKGAASVADDETTHISSSDKSVKEPLGPKAKKSKVYNFDENYRYEQMLKIPREMDEDVKIQTASNLNWNGFANKRLEDHKREAQLNVHPESESLPVAKMVATSAFLSPRSHNRGKPLKRSKPSGCRVPDEMHIPCGPAHVTPEACLSLGCCADIQKAVCFYPLEACTKDNNFVFVVYRNSTWPEINLHTLRVGQEACHPLLLTEDFALFKFGLGECGTSVFEIGSTSLFIAEVLGSVVTYSQAFGEISREFPYNFKMQCSYSEGSLVSLGYIVKSLPPQSVVSHPIDPGVQLRVAKDKCYTQYYPETGLPLRLLLGSSLYLELCLLNPPDPDAKLLVNYCIAYPRSSEAAWVLIYNGCPNTLDPSPSHLGKSPHHCRRFEVKTFQFVDRRTKAYLDEEIYILCSTEICSSIEASCDGACFDHTGLHVSRLLEEEQQHSTVHVKGI</sequence>
<dbReference type="InterPro" id="IPR044913">
    <property type="entry name" value="P_trefoil_dom_sf"/>
</dbReference>
<keyword evidence="15" id="KW-0732">Signal</keyword>
<evidence type="ECO:0000256" key="3">
    <source>
        <dbReference type="ARBA" id="ARBA00022525"/>
    </source>
</evidence>
<evidence type="ECO:0000256" key="12">
    <source>
        <dbReference type="ARBA" id="ARBA00024183"/>
    </source>
</evidence>
<dbReference type="GO" id="GO:0035805">
    <property type="term" value="C:egg coat"/>
    <property type="evidence" value="ECO:0007669"/>
    <property type="project" value="UniProtKB-SubCell"/>
</dbReference>
<comment type="caution">
    <text evidence="13">Lacks conserved residue(s) required for the propagation of feature annotation.</text>
</comment>
<evidence type="ECO:0000256" key="9">
    <source>
        <dbReference type="ARBA" id="ARBA00023157"/>
    </source>
</evidence>
<dbReference type="SMART" id="SM00018">
    <property type="entry name" value="PD"/>
    <property type="match status" value="1"/>
</dbReference>
<keyword evidence="4" id="KW-0272">Extracellular matrix</keyword>
<keyword evidence="2" id="KW-1003">Cell membrane</keyword>
<dbReference type="InterPro" id="IPR001507">
    <property type="entry name" value="ZP_dom"/>
</dbReference>
<dbReference type="GeneID" id="114644623"/>
<keyword evidence="11" id="KW-0278">Fertilization</keyword>
<comment type="subcellular location">
    <subcellularLocation>
        <location evidence="1">Cell membrane</location>
        <topology evidence="1">Single-pass type I membrane protein</topology>
    </subcellularLocation>
    <subcellularLocation>
        <location evidence="12">Zona pellucida</location>
    </subcellularLocation>
</comment>
<evidence type="ECO:0000256" key="13">
    <source>
        <dbReference type="PROSITE-ProRule" id="PRU00779"/>
    </source>
</evidence>
<reference evidence="18" key="2">
    <citation type="submission" date="2025-08" db="UniProtKB">
        <authorList>
            <consortium name="Ensembl"/>
        </authorList>
    </citation>
    <scope>IDENTIFICATION</scope>
</reference>
<evidence type="ECO:0000313" key="18">
    <source>
        <dbReference type="Ensembl" id="ENSECRP00000013751.1"/>
    </source>
</evidence>
<evidence type="ECO:0000256" key="4">
    <source>
        <dbReference type="ARBA" id="ARBA00022530"/>
    </source>
</evidence>
<evidence type="ECO:0000256" key="10">
    <source>
        <dbReference type="ARBA" id="ARBA00023180"/>
    </source>
</evidence>
<keyword evidence="9 13" id="KW-1015">Disulfide bond</keyword>
<dbReference type="GeneTree" id="ENSGT00940000163253"/>
<dbReference type="SUPFAM" id="SSF57492">
    <property type="entry name" value="Trefoil"/>
    <property type="match status" value="1"/>
</dbReference>
<dbReference type="Pfam" id="PF23344">
    <property type="entry name" value="ZP-N"/>
    <property type="match status" value="1"/>
</dbReference>
<evidence type="ECO:0000256" key="5">
    <source>
        <dbReference type="ARBA" id="ARBA00022685"/>
    </source>
</evidence>
<protein>
    <submittedName>
        <fullName evidence="18">Collagen alpha-1(III) chain-like</fullName>
    </submittedName>
</protein>
<reference evidence="18" key="3">
    <citation type="submission" date="2025-09" db="UniProtKB">
        <authorList>
            <consortium name="Ensembl"/>
        </authorList>
    </citation>
    <scope>IDENTIFICATION</scope>
</reference>
<evidence type="ECO:0000256" key="2">
    <source>
        <dbReference type="ARBA" id="ARBA00022475"/>
    </source>
</evidence>
<dbReference type="InterPro" id="IPR055355">
    <property type="entry name" value="ZP-C"/>
</dbReference>
<evidence type="ECO:0000256" key="11">
    <source>
        <dbReference type="ARBA" id="ARBA00023279"/>
    </source>
</evidence>
<feature type="disulfide bond" evidence="13">
    <location>
        <begin position="218"/>
        <end position="233"/>
    </location>
</feature>
<proteinExistence type="predicted"/>
<feature type="region of interest" description="Disordered" evidence="14">
    <location>
        <begin position="89"/>
        <end position="113"/>
    </location>
</feature>
<accession>A0A8C4SAB3</accession>
<dbReference type="InterPro" id="IPR055356">
    <property type="entry name" value="ZP-N"/>
</dbReference>
<dbReference type="GO" id="GO:0007339">
    <property type="term" value="P:binding of sperm to zona pellucida"/>
    <property type="evidence" value="ECO:0007669"/>
    <property type="project" value="TreeGrafter"/>
</dbReference>
<evidence type="ECO:0000259" key="16">
    <source>
        <dbReference type="PROSITE" id="PS51034"/>
    </source>
</evidence>
<keyword evidence="10" id="KW-0325">Glycoprotein</keyword>
<keyword evidence="5" id="KW-0165">Cleavage on pair of basic residues</keyword>
<evidence type="ECO:0000256" key="8">
    <source>
        <dbReference type="ARBA" id="ARBA00023136"/>
    </source>
</evidence>
<dbReference type="InterPro" id="IPR042235">
    <property type="entry name" value="ZP-C_dom"/>
</dbReference>
<dbReference type="PANTHER" id="PTHR23343:SF117">
    <property type="entry name" value="ZONA PELLUCIDA SPERM-BINDING PROTEIN 4-LIKE ISOFORM X1"/>
    <property type="match status" value="1"/>
</dbReference>
<dbReference type="SMART" id="SM00241">
    <property type="entry name" value="ZP"/>
    <property type="match status" value="1"/>
</dbReference>
<feature type="region of interest" description="Disordered" evidence="14">
    <location>
        <begin position="33"/>
        <end position="62"/>
    </location>
</feature>
<feature type="compositionally biased region" description="Basic and acidic residues" evidence="14">
    <location>
        <begin position="46"/>
        <end position="57"/>
    </location>
</feature>
<dbReference type="GO" id="GO:0005886">
    <property type="term" value="C:plasma membrane"/>
    <property type="evidence" value="ECO:0007669"/>
    <property type="project" value="UniProtKB-SubCell"/>
</dbReference>
<keyword evidence="3" id="KW-0964">Secreted</keyword>
<dbReference type="Gene3D" id="2.60.40.4100">
    <property type="entry name" value="Zona pellucida, ZP-C domain"/>
    <property type="match status" value="1"/>
</dbReference>
<organism evidence="18 19">
    <name type="scientific">Erpetoichthys calabaricus</name>
    <name type="common">Rope fish</name>
    <name type="synonym">Calamoichthys calabaricus</name>
    <dbReference type="NCBI Taxonomy" id="27687"/>
    <lineage>
        <taxon>Eukaryota</taxon>
        <taxon>Metazoa</taxon>
        <taxon>Chordata</taxon>
        <taxon>Craniata</taxon>
        <taxon>Vertebrata</taxon>
        <taxon>Euteleostomi</taxon>
        <taxon>Actinopterygii</taxon>
        <taxon>Polypteriformes</taxon>
        <taxon>Polypteridae</taxon>
        <taxon>Erpetoichthys</taxon>
    </lineage>
</organism>
<feature type="disulfide bond" evidence="13">
    <location>
        <begin position="208"/>
        <end position="234"/>
    </location>
</feature>
<keyword evidence="6" id="KW-0812">Transmembrane</keyword>
<keyword evidence="19" id="KW-1185">Reference proteome</keyword>
<feature type="domain" description="ZP" evidence="16">
    <location>
        <begin position="248"/>
        <end position="505"/>
    </location>
</feature>
<evidence type="ECO:0000313" key="19">
    <source>
        <dbReference type="Proteomes" id="UP000694620"/>
    </source>
</evidence>
<dbReference type="GO" id="GO:0035804">
    <property type="term" value="F:structural constituent of egg coat"/>
    <property type="evidence" value="ECO:0007669"/>
    <property type="project" value="TreeGrafter"/>
</dbReference>
<dbReference type="Proteomes" id="UP000694620">
    <property type="component" value="Chromosome 12"/>
</dbReference>
<dbReference type="Pfam" id="PF00088">
    <property type="entry name" value="Trefoil"/>
    <property type="match status" value="1"/>
</dbReference>
<keyword evidence="7" id="KW-1133">Transmembrane helix</keyword>
<evidence type="ECO:0000256" key="7">
    <source>
        <dbReference type="ARBA" id="ARBA00022989"/>
    </source>
</evidence>
<feature type="signal peptide" evidence="15">
    <location>
        <begin position="1"/>
        <end position="28"/>
    </location>
</feature>
<keyword evidence="8" id="KW-0472">Membrane</keyword>
<dbReference type="AlphaFoldDB" id="A0A8C4SAB3"/>
<dbReference type="PROSITE" id="PS51034">
    <property type="entry name" value="ZP_2"/>
    <property type="match status" value="1"/>
</dbReference>
<dbReference type="GO" id="GO:0060468">
    <property type="term" value="P:prevention of polyspermy"/>
    <property type="evidence" value="ECO:0007669"/>
    <property type="project" value="TreeGrafter"/>
</dbReference>